<organism evidence="2 3">
    <name type="scientific">Paractinoplanes brasiliensis</name>
    <dbReference type="NCBI Taxonomy" id="52695"/>
    <lineage>
        <taxon>Bacteria</taxon>
        <taxon>Bacillati</taxon>
        <taxon>Actinomycetota</taxon>
        <taxon>Actinomycetes</taxon>
        <taxon>Micromonosporales</taxon>
        <taxon>Micromonosporaceae</taxon>
        <taxon>Paractinoplanes</taxon>
    </lineage>
</organism>
<proteinExistence type="predicted"/>
<gene>
    <name evidence="2" type="ORF">C8E87_5011</name>
</gene>
<keyword evidence="1" id="KW-0732">Signal</keyword>
<evidence type="ECO:0008006" key="4">
    <source>
        <dbReference type="Google" id="ProtNLM"/>
    </source>
</evidence>
<accession>A0A4R6JZS4</accession>
<feature type="signal peptide" evidence="1">
    <location>
        <begin position="1"/>
        <end position="24"/>
    </location>
</feature>
<dbReference type="EMBL" id="SNWR01000001">
    <property type="protein sequence ID" value="TDO41281.1"/>
    <property type="molecule type" value="Genomic_DNA"/>
</dbReference>
<keyword evidence="3" id="KW-1185">Reference proteome</keyword>
<reference evidence="2 3" key="1">
    <citation type="submission" date="2019-03" db="EMBL/GenBank/DDBJ databases">
        <title>Sequencing the genomes of 1000 actinobacteria strains.</title>
        <authorList>
            <person name="Klenk H.-P."/>
        </authorList>
    </citation>
    <scope>NUCLEOTIDE SEQUENCE [LARGE SCALE GENOMIC DNA]</scope>
    <source>
        <strain evidence="2 3">DSM 43805</strain>
    </source>
</reference>
<evidence type="ECO:0000256" key="1">
    <source>
        <dbReference type="SAM" id="SignalP"/>
    </source>
</evidence>
<evidence type="ECO:0000313" key="3">
    <source>
        <dbReference type="Proteomes" id="UP000294901"/>
    </source>
</evidence>
<name>A0A4R6JZS4_9ACTN</name>
<evidence type="ECO:0000313" key="2">
    <source>
        <dbReference type="EMBL" id="TDO41281.1"/>
    </source>
</evidence>
<comment type="caution">
    <text evidence="2">The sequence shown here is derived from an EMBL/GenBank/DDBJ whole genome shotgun (WGS) entry which is preliminary data.</text>
</comment>
<dbReference type="AlphaFoldDB" id="A0A4R6JZS4"/>
<protein>
    <recommendedName>
        <fullName evidence="4">Lipoprotein</fullName>
    </recommendedName>
</protein>
<dbReference type="Proteomes" id="UP000294901">
    <property type="component" value="Unassembled WGS sequence"/>
</dbReference>
<dbReference type="PROSITE" id="PS51257">
    <property type="entry name" value="PROKAR_LIPOPROTEIN"/>
    <property type="match status" value="1"/>
</dbReference>
<feature type="chain" id="PRO_5038569444" description="Lipoprotein" evidence="1">
    <location>
        <begin position="25"/>
        <end position="194"/>
    </location>
</feature>
<sequence length="194" mass="20176">MLKGRRTAAAILTTIVLATLTACGMEESPITAEADNGGDFSLGPRVTMTFDLDGATTLKGKQTALAPSLNGTFLKSCGEYAEGTKRDDGKTIFAMAGLLDGNVSDRKVTVELWIDDYAGPGDYPKDQLVAPGSRPSIAIDNVIYGTWPDTTSSKVTTSGDGGGAWTFKKLATTGPGGLPDDAVSGSIKWTCQDS</sequence>